<feature type="signal peptide" evidence="1">
    <location>
        <begin position="1"/>
        <end position="22"/>
    </location>
</feature>
<dbReference type="SUPFAM" id="SSF55797">
    <property type="entry name" value="PR-1-like"/>
    <property type="match status" value="1"/>
</dbReference>
<sequence>MVSALLPLLALAICHGLSYGAAAPNSGGAPVPAALPTAAREFLQAHNQARAAVGVGPLKWSEMLANATSRVARYQRIKMGCQFANLTNSKYGGNQLWASGVAVTPLMAVDHWVQQKIYYNHTDNSCVSNHQCGVYTQVVWKKSLELGCAQASCVKEQSSLTICFYNPPDRIAVVKSTEADNY</sequence>
<dbReference type="Gene3D" id="3.40.33.10">
    <property type="entry name" value="CAP"/>
    <property type="match status" value="1"/>
</dbReference>
<dbReference type="Pfam" id="PF00188">
    <property type="entry name" value="CAP"/>
    <property type="match status" value="1"/>
</dbReference>
<keyword evidence="1" id="KW-0732">Signal</keyword>
<name>A0A067KA26_JATCU</name>
<feature type="domain" description="SCP" evidence="2">
    <location>
        <begin position="37"/>
        <end position="173"/>
    </location>
</feature>
<evidence type="ECO:0000256" key="1">
    <source>
        <dbReference type="SAM" id="SignalP"/>
    </source>
</evidence>
<dbReference type="FunFam" id="3.40.33.10:FF:000004">
    <property type="entry name" value="CAP, cysteine-rich secretory protein, antigen 5"/>
    <property type="match status" value="1"/>
</dbReference>
<evidence type="ECO:0000259" key="2">
    <source>
        <dbReference type="SMART" id="SM00198"/>
    </source>
</evidence>
<protein>
    <recommendedName>
        <fullName evidence="2">SCP domain-containing protein</fullName>
    </recommendedName>
</protein>
<dbReference type="InterPro" id="IPR001283">
    <property type="entry name" value="CRISP-related"/>
</dbReference>
<dbReference type="InterPro" id="IPR014044">
    <property type="entry name" value="CAP_dom"/>
</dbReference>
<evidence type="ECO:0000313" key="4">
    <source>
        <dbReference type="Proteomes" id="UP000027138"/>
    </source>
</evidence>
<dbReference type="CDD" id="cd05381">
    <property type="entry name" value="CAP_PR-1"/>
    <property type="match status" value="1"/>
</dbReference>
<dbReference type="PANTHER" id="PTHR10334">
    <property type="entry name" value="CYSTEINE-RICH SECRETORY PROTEIN-RELATED"/>
    <property type="match status" value="1"/>
</dbReference>
<dbReference type="EMBL" id="KK914593">
    <property type="protein sequence ID" value="KDP31828.1"/>
    <property type="molecule type" value="Genomic_DNA"/>
</dbReference>
<dbReference type="InterPro" id="IPR035940">
    <property type="entry name" value="CAP_sf"/>
</dbReference>
<dbReference type="OrthoDB" id="337038at2759"/>
<dbReference type="AlphaFoldDB" id="A0A067KA26"/>
<gene>
    <name evidence="3" type="ORF">JCGZ_12289</name>
</gene>
<reference evidence="3 4" key="1">
    <citation type="journal article" date="2014" name="PLoS ONE">
        <title>Global Analysis of Gene Expression Profiles in Physic Nut (Jatropha curcas L.) Seedlings Exposed to Salt Stress.</title>
        <authorList>
            <person name="Zhang L."/>
            <person name="Zhang C."/>
            <person name="Wu P."/>
            <person name="Chen Y."/>
            <person name="Li M."/>
            <person name="Jiang H."/>
            <person name="Wu G."/>
        </authorList>
    </citation>
    <scope>NUCLEOTIDE SEQUENCE [LARGE SCALE GENOMIC DNA]</scope>
    <source>
        <strain evidence="4">cv. GZQX0401</strain>
        <tissue evidence="3">Young leaves</tissue>
    </source>
</reference>
<feature type="chain" id="PRO_5001639386" description="SCP domain-containing protein" evidence="1">
    <location>
        <begin position="23"/>
        <end position="182"/>
    </location>
</feature>
<accession>A0A067KA26</accession>
<dbReference type="SMART" id="SM00198">
    <property type="entry name" value="SCP"/>
    <property type="match status" value="1"/>
</dbReference>
<proteinExistence type="predicted"/>
<dbReference type="PRINTS" id="PR00837">
    <property type="entry name" value="V5TPXLIKE"/>
</dbReference>
<keyword evidence="4" id="KW-1185">Reference proteome</keyword>
<organism evidence="3 4">
    <name type="scientific">Jatropha curcas</name>
    <name type="common">Barbados nut</name>
    <dbReference type="NCBI Taxonomy" id="180498"/>
    <lineage>
        <taxon>Eukaryota</taxon>
        <taxon>Viridiplantae</taxon>
        <taxon>Streptophyta</taxon>
        <taxon>Embryophyta</taxon>
        <taxon>Tracheophyta</taxon>
        <taxon>Spermatophyta</taxon>
        <taxon>Magnoliopsida</taxon>
        <taxon>eudicotyledons</taxon>
        <taxon>Gunneridae</taxon>
        <taxon>Pentapetalae</taxon>
        <taxon>rosids</taxon>
        <taxon>fabids</taxon>
        <taxon>Malpighiales</taxon>
        <taxon>Euphorbiaceae</taxon>
        <taxon>Crotonoideae</taxon>
        <taxon>Jatropheae</taxon>
        <taxon>Jatropha</taxon>
    </lineage>
</organism>
<evidence type="ECO:0000313" key="3">
    <source>
        <dbReference type="EMBL" id="KDP31828.1"/>
    </source>
</evidence>
<dbReference type="Proteomes" id="UP000027138">
    <property type="component" value="Unassembled WGS sequence"/>
</dbReference>